<dbReference type="Pfam" id="PF09594">
    <property type="entry name" value="GT87"/>
    <property type="match status" value="1"/>
</dbReference>
<feature type="compositionally biased region" description="Basic and acidic residues" evidence="8">
    <location>
        <begin position="33"/>
        <end position="47"/>
    </location>
</feature>
<accession>D0L8B5</accession>
<feature type="transmembrane region" description="Helical" evidence="9">
    <location>
        <begin position="203"/>
        <end position="224"/>
    </location>
</feature>
<keyword evidence="3" id="KW-0808">Transferase</keyword>
<gene>
    <name evidence="10" type="ordered locus">Gbro_4744</name>
</gene>
<keyword evidence="11" id="KW-1185">Reference proteome</keyword>
<evidence type="ECO:0000256" key="1">
    <source>
        <dbReference type="ARBA" id="ARBA00004651"/>
    </source>
</evidence>
<dbReference type="Proteomes" id="UP000001219">
    <property type="component" value="Chromosome"/>
</dbReference>
<evidence type="ECO:0000256" key="8">
    <source>
        <dbReference type="SAM" id="MobiDB-lite"/>
    </source>
</evidence>
<feature type="compositionally biased region" description="Pro residues" evidence="8">
    <location>
        <begin position="573"/>
        <end position="586"/>
    </location>
</feature>
<feature type="region of interest" description="Disordered" evidence="8">
    <location>
        <begin position="1"/>
        <end position="47"/>
    </location>
</feature>
<dbReference type="KEGG" id="gbr:Gbro_4744"/>
<feature type="transmembrane region" description="Helical" evidence="9">
    <location>
        <begin position="236"/>
        <end position="268"/>
    </location>
</feature>
<protein>
    <submittedName>
        <fullName evidence="10">Integral membrane protein-like protein</fullName>
    </submittedName>
</protein>
<dbReference type="GO" id="GO:0005886">
    <property type="term" value="C:plasma membrane"/>
    <property type="evidence" value="ECO:0007669"/>
    <property type="project" value="UniProtKB-SubCell"/>
</dbReference>
<reference evidence="10 11" key="2">
    <citation type="journal article" date="2010" name="Stand. Genomic Sci.">
        <title>Complete genome sequence of Gordonia bronchialis type strain (3410).</title>
        <authorList>
            <person name="Ivanova N."/>
            <person name="Sikorski J."/>
            <person name="Jando M."/>
            <person name="Lapidus A."/>
            <person name="Nolan M."/>
            <person name="Lucas S."/>
            <person name="Del Rio T.G."/>
            <person name="Tice H."/>
            <person name="Copeland A."/>
            <person name="Cheng J.F."/>
            <person name="Chen F."/>
            <person name="Bruce D."/>
            <person name="Goodwin L."/>
            <person name="Pitluck S."/>
            <person name="Mavromatis K."/>
            <person name="Ovchinnikova G."/>
            <person name="Pati A."/>
            <person name="Chen A."/>
            <person name="Palaniappan K."/>
            <person name="Land M."/>
            <person name="Hauser L."/>
            <person name="Chang Y.J."/>
            <person name="Jeffries C.D."/>
            <person name="Chain P."/>
            <person name="Saunders E."/>
            <person name="Han C."/>
            <person name="Detter J.C."/>
            <person name="Brettin T."/>
            <person name="Rohde M."/>
            <person name="Goker M."/>
            <person name="Bristow J."/>
            <person name="Eisen J.A."/>
            <person name="Markowitz V."/>
            <person name="Hugenholtz P."/>
            <person name="Klenk H.P."/>
            <person name="Kyrpides N.C."/>
        </authorList>
    </citation>
    <scope>NUCLEOTIDE SEQUENCE [LARGE SCALE GENOMIC DNA]</scope>
    <source>
        <strain evidence="11">ATCC 25592 / DSM 43247 / BCRC 13721 / JCM 3198 / KCTC 3076 / NBRC 16047 / NCTC 10667</strain>
    </source>
</reference>
<reference evidence="11" key="1">
    <citation type="submission" date="2009-10" db="EMBL/GenBank/DDBJ databases">
        <title>The complete chromosome of Gordonia bronchialis DSM 43247.</title>
        <authorList>
            <consortium name="US DOE Joint Genome Institute (JGI-PGF)"/>
            <person name="Lucas S."/>
            <person name="Copeland A."/>
            <person name="Lapidus A."/>
            <person name="Glavina del Rio T."/>
            <person name="Dalin E."/>
            <person name="Tice H."/>
            <person name="Bruce D."/>
            <person name="Goodwin L."/>
            <person name="Pitluck S."/>
            <person name="Kyrpides N."/>
            <person name="Mavromatis K."/>
            <person name="Ivanova N."/>
            <person name="Ovchinnikova G."/>
            <person name="Saunders E."/>
            <person name="Brettin T."/>
            <person name="Detter J.C."/>
            <person name="Han C."/>
            <person name="Larimer F."/>
            <person name="Land M."/>
            <person name="Hauser L."/>
            <person name="Markowitz V."/>
            <person name="Cheng J.-F."/>
            <person name="Hugenholtz P."/>
            <person name="Woyke T."/>
            <person name="Wu D."/>
            <person name="Jando M."/>
            <person name="Schneider S."/>
            <person name="Goeker M."/>
            <person name="Klenk H.-P."/>
            <person name="Eisen J.A."/>
        </authorList>
    </citation>
    <scope>NUCLEOTIDE SEQUENCE [LARGE SCALE GENOMIC DNA]</scope>
    <source>
        <strain evidence="11">ATCC 25592 / DSM 43247 / BCRC 13721 / JCM 3198 / KCTC 3076 / NBRC 16047 / NCTC 10667</strain>
    </source>
</reference>
<comment type="subcellular location">
    <subcellularLocation>
        <location evidence="1">Cell membrane</location>
        <topology evidence="1">Multi-pass membrane protein</topology>
    </subcellularLocation>
</comment>
<name>D0L8B5_GORB4</name>
<feature type="transmembrane region" description="Helical" evidence="9">
    <location>
        <begin position="312"/>
        <end position="332"/>
    </location>
</feature>
<evidence type="ECO:0000256" key="2">
    <source>
        <dbReference type="ARBA" id="ARBA00022475"/>
    </source>
</evidence>
<proteinExistence type="inferred from homology"/>
<feature type="transmembrane region" description="Helical" evidence="9">
    <location>
        <begin position="468"/>
        <end position="492"/>
    </location>
</feature>
<dbReference type="STRING" id="526226.Gbro_4744"/>
<feature type="region of interest" description="Disordered" evidence="8">
    <location>
        <begin position="532"/>
        <end position="586"/>
    </location>
</feature>
<sequence>MSEPNPPEPSRSEPNPARDDAEPGLVSPTRMSADLRVDDDRIRPSHTDGLVREASSVVGGPSGAHAVVGRSRHLTPVRVLFGLALITLALSWFGKAGCLQQAEPDDGTAGQPGAVMRLDWDNQRQFTDLCYSDVISLYGAERLNDGALPYRDYWYQDDGTGKQIKRYMEYPVLTGMYMYGAARLAGWWGWANEHWGVPGALDVVMFFNLVALGLALFWLVTIWATALTARTRMWSVWLAALSPLVLVHAFTNFDAIATALVALALLAWSRRQPWLAGVCLGLGTAAKLYPALLLVVFAVLCLRAGKMREFAVLAATAVGSWLLVNLPVLIPYPSGWREFFRFNTDRGADPDSWYRVLSDIGGFTWNIDLLNGLTMLLLVLVIGAVIAIGLLAPYRPRVAQLAFLLVAGFLLVNKVWSPQYSLWLVPLAVLALPHTRLLLSWMVIDALLWIPRMGLFLDADRRWLPDEWFTGAVILRGLMVIMLCGVVIWQIWHPTEDLVRQRRLGGYYDDPAGGVLDGAPDRLGSRVVADVGANRPHDAGDDGTVMATGGRSHMTGGGQPGSDGPQPSWAAPSPRPPPPLAPQPGP</sequence>
<evidence type="ECO:0000256" key="9">
    <source>
        <dbReference type="SAM" id="Phobius"/>
    </source>
</evidence>
<keyword evidence="5 9" id="KW-1133">Transmembrane helix</keyword>
<feature type="transmembrane region" description="Helical" evidence="9">
    <location>
        <begin position="398"/>
        <end position="416"/>
    </location>
</feature>
<dbReference type="GO" id="GO:0016758">
    <property type="term" value="F:hexosyltransferase activity"/>
    <property type="evidence" value="ECO:0007669"/>
    <property type="project" value="InterPro"/>
</dbReference>
<comment type="similarity">
    <text evidence="7">Belongs to the glycosyltransferase 87 family.</text>
</comment>
<dbReference type="InterPro" id="IPR018584">
    <property type="entry name" value="GT87"/>
</dbReference>
<feature type="transmembrane region" description="Helical" evidence="9">
    <location>
        <begin position="369"/>
        <end position="391"/>
    </location>
</feature>
<dbReference type="InterPro" id="IPR016570">
    <property type="entry name" value="UCP010361"/>
</dbReference>
<dbReference type="eggNOG" id="COG5650">
    <property type="taxonomic scope" value="Bacteria"/>
</dbReference>
<dbReference type="EMBL" id="CP001802">
    <property type="protein sequence ID" value="ACY23863.1"/>
    <property type="molecule type" value="Genomic_DNA"/>
</dbReference>
<feature type="transmembrane region" description="Helical" evidence="9">
    <location>
        <begin position="170"/>
        <end position="191"/>
    </location>
</feature>
<keyword evidence="4 9" id="KW-0812">Transmembrane</keyword>
<evidence type="ECO:0000256" key="6">
    <source>
        <dbReference type="ARBA" id="ARBA00023136"/>
    </source>
</evidence>
<evidence type="ECO:0000256" key="5">
    <source>
        <dbReference type="ARBA" id="ARBA00022989"/>
    </source>
</evidence>
<evidence type="ECO:0000313" key="10">
    <source>
        <dbReference type="EMBL" id="ACY23863.1"/>
    </source>
</evidence>
<feature type="compositionally biased region" description="Low complexity" evidence="8">
    <location>
        <begin position="562"/>
        <end position="572"/>
    </location>
</feature>
<organism evidence="10 11">
    <name type="scientific">Gordonia bronchialis (strain ATCC 25592 / DSM 43247 / BCRC 13721 / JCM 3198 / KCTC 3076 / NBRC 16047 / NCTC 10667)</name>
    <name type="common">Rhodococcus bronchialis</name>
    <dbReference type="NCBI Taxonomy" id="526226"/>
    <lineage>
        <taxon>Bacteria</taxon>
        <taxon>Bacillati</taxon>
        <taxon>Actinomycetota</taxon>
        <taxon>Actinomycetes</taxon>
        <taxon>Mycobacteriales</taxon>
        <taxon>Gordoniaceae</taxon>
        <taxon>Gordonia</taxon>
    </lineage>
</organism>
<dbReference type="AlphaFoldDB" id="D0L8B5"/>
<keyword evidence="2" id="KW-1003">Cell membrane</keyword>
<evidence type="ECO:0000256" key="3">
    <source>
        <dbReference type="ARBA" id="ARBA00022679"/>
    </source>
</evidence>
<evidence type="ECO:0000256" key="4">
    <source>
        <dbReference type="ARBA" id="ARBA00022692"/>
    </source>
</evidence>
<dbReference type="HOGENOM" id="CLU_028876_1_0_11"/>
<dbReference type="PIRSF" id="PIRSF010361">
    <property type="entry name" value="UCP010361"/>
    <property type="match status" value="1"/>
</dbReference>
<keyword evidence="6 9" id="KW-0472">Membrane</keyword>
<feature type="transmembrane region" description="Helical" evidence="9">
    <location>
        <begin position="274"/>
        <end position="300"/>
    </location>
</feature>
<feature type="transmembrane region" description="Helical" evidence="9">
    <location>
        <begin position="77"/>
        <end position="94"/>
    </location>
</feature>
<evidence type="ECO:0000256" key="7">
    <source>
        <dbReference type="ARBA" id="ARBA00024033"/>
    </source>
</evidence>
<evidence type="ECO:0000313" key="11">
    <source>
        <dbReference type="Proteomes" id="UP000001219"/>
    </source>
</evidence>